<dbReference type="Pfam" id="PF12869">
    <property type="entry name" value="tRNA_anti-like"/>
    <property type="match status" value="1"/>
</dbReference>
<evidence type="ECO:0000256" key="1">
    <source>
        <dbReference type="SAM" id="Phobius"/>
    </source>
</evidence>
<keyword evidence="1" id="KW-0812">Transmembrane</keyword>
<feature type="transmembrane region" description="Helical" evidence="1">
    <location>
        <begin position="37"/>
        <end position="57"/>
    </location>
</feature>
<accession>A0AA50QB07</accession>
<evidence type="ECO:0000313" key="2">
    <source>
        <dbReference type="EMBL" id="WMC11573.1"/>
    </source>
</evidence>
<keyword evidence="3" id="KW-1185">Reference proteome</keyword>
<dbReference type="RefSeq" id="WP_306762811.1">
    <property type="nucleotide sequence ID" value="NZ_CP118224.1"/>
</dbReference>
<proteinExistence type="predicted"/>
<dbReference type="InterPro" id="IPR024422">
    <property type="entry name" value="Protein_unknown_function_OB"/>
</dbReference>
<organism evidence="2 3">
    <name type="scientific">Oceanimonas pelagia</name>
    <dbReference type="NCBI Taxonomy" id="3028314"/>
    <lineage>
        <taxon>Bacteria</taxon>
        <taxon>Pseudomonadati</taxon>
        <taxon>Pseudomonadota</taxon>
        <taxon>Gammaproteobacteria</taxon>
        <taxon>Aeromonadales</taxon>
        <taxon>Aeromonadaceae</taxon>
        <taxon>Oceanimonas</taxon>
    </lineage>
</organism>
<evidence type="ECO:0000313" key="3">
    <source>
        <dbReference type="Proteomes" id="UP001223802"/>
    </source>
</evidence>
<dbReference type="EMBL" id="CP118224">
    <property type="protein sequence ID" value="WMC11573.1"/>
    <property type="molecule type" value="Genomic_DNA"/>
</dbReference>
<keyword evidence="1" id="KW-1133">Transmembrane helix</keyword>
<dbReference type="AlphaFoldDB" id="A0AA50QB07"/>
<protein>
    <recommendedName>
        <fullName evidence="4">Zinc ribbon domain-containing protein</fullName>
    </recommendedName>
</protein>
<dbReference type="Proteomes" id="UP001223802">
    <property type="component" value="Chromosome"/>
</dbReference>
<sequence length="207" mass="22673">MAIIKCSDCGNDISTSAATCPHCGRPNDNQDPPKRSVGVLLGLGIFLLPIIFSWFTLRKGHTKKAKVTAFTWLALTMGIGLAEDGVDYYIETSSHHEDNSSQEIALNVSIEKLLSDYENNEIGADARYKDRIIMTRGIISSIKKDIMGTSYVTLGTGAQFQIPELQAMFDDSTNSELSRLNKGSNLTVACRIDGLMMNVIARDCSIM</sequence>
<dbReference type="KEGG" id="ope:PU634_04215"/>
<gene>
    <name evidence="2" type="ORF">PU634_04215</name>
</gene>
<reference evidence="2 3" key="1">
    <citation type="submission" date="2023-02" db="EMBL/GenBank/DDBJ databases">
        <title>Complete genome sequence of a novel bacterium Oceanimonas sp. NTOU-MSR1 isolated from marine coast sediment.</title>
        <authorList>
            <person name="Yang H.-T."/>
            <person name="Chen Y.-L."/>
            <person name="Ho Y.-N."/>
        </authorList>
    </citation>
    <scope>NUCLEOTIDE SEQUENCE [LARGE SCALE GENOMIC DNA]</scope>
    <source>
        <strain evidence="2 3">NTOU-MSR1</strain>
    </source>
</reference>
<evidence type="ECO:0008006" key="4">
    <source>
        <dbReference type="Google" id="ProtNLM"/>
    </source>
</evidence>
<name>A0AA50QB07_9GAMM</name>
<keyword evidence="1" id="KW-0472">Membrane</keyword>